<keyword evidence="8" id="KW-0413">Isomerase</keyword>
<proteinExistence type="inferred from homology"/>
<evidence type="ECO:0000256" key="9">
    <source>
        <dbReference type="ARBA" id="ARBA00023284"/>
    </source>
</evidence>
<evidence type="ECO:0000256" key="6">
    <source>
        <dbReference type="ARBA" id="ARBA00022737"/>
    </source>
</evidence>
<comment type="similarity">
    <text evidence="3">Belongs to the protein disulfide isomerase family.</text>
</comment>
<feature type="domain" description="Thioredoxin" evidence="11">
    <location>
        <begin position="89"/>
        <end position="209"/>
    </location>
</feature>
<dbReference type="PANTHER" id="PTHR18929">
    <property type="entry name" value="PROTEIN DISULFIDE ISOMERASE"/>
    <property type="match status" value="1"/>
</dbReference>
<evidence type="ECO:0000256" key="3">
    <source>
        <dbReference type="ARBA" id="ARBA00006347"/>
    </source>
</evidence>
<keyword evidence="5" id="KW-0732">Signal</keyword>
<feature type="domain" description="Thioredoxin" evidence="11">
    <location>
        <begin position="421"/>
        <end position="577"/>
    </location>
</feature>
<evidence type="ECO:0000256" key="5">
    <source>
        <dbReference type="ARBA" id="ARBA00022729"/>
    </source>
</evidence>
<keyword evidence="7" id="KW-0256">Endoplasmic reticulum</keyword>
<dbReference type="InterPro" id="IPR017937">
    <property type="entry name" value="Thioredoxin_CS"/>
</dbReference>
<dbReference type="PRINTS" id="PR00421">
    <property type="entry name" value="THIOREDOXIN"/>
</dbReference>
<feature type="disulfide bond" description="Redox-active" evidence="10">
    <location>
        <begin position="471"/>
        <end position="474"/>
    </location>
</feature>
<dbReference type="InterPro" id="IPR036249">
    <property type="entry name" value="Thioredoxin-like_sf"/>
</dbReference>
<comment type="subcellular location">
    <subcellularLocation>
        <location evidence="2">Endoplasmic reticulum lumen</location>
    </subcellularLocation>
</comment>
<dbReference type="NCBIfam" id="TIGR01130">
    <property type="entry name" value="ER_PDI_fam"/>
    <property type="match status" value="1"/>
</dbReference>
<dbReference type="CDD" id="cd02961">
    <property type="entry name" value="PDI_a_family"/>
    <property type="match status" value="1"/>
</dbReference>
<sequence>MTMDFSVSRIPGNRAQLCQELLGSSRPSLHSPFALRQPTRSPAAVAHHCGSGAGARAHRLAVPLVCTHGQRRRRQPLRSPAALLSGSGGAFDDEAEKAAVLTLDASNFSEVVAAHQFIVVDFYAPWCGPCNRLAPEYEKAASILSKHNPPIILAKVDADNKKNKDLSSKYDVRKFPTIKILRNQGENVQDYDGPRDADGIVEYLKKQAGPASVEIKSVEDAKNLIGDDRVVIVGVFPVFGSSEYKNFMAVAEKLRNDYDFCHTLDANILPRGDKTIKGPFVRIFKPFDELFVDSQDFETGALNKFINVSSFPTVVTFDPNPTNLKYLLKFFENDGTKAILYLNFGDDRIEAFKTQLYDAGKQYREKNISFLIGDATDLHIPFKYFGVKESEAPFIFIEASTGKYIKTSVEPDQILPWLQEYTDGTLLPYVKSDLIPEVNDQPVKVVVANSLNDVVFNSGKNVLLEFYAPWCNYCQKLALVLQEVAISLQNDEDVIIAKMFGFGHRTPKPGDSCSHTFITDAICNDIPQDFKVEGYPTLYFYSSGGNLLPYEGMWIAEEIIYFIKKNKGSKPGEVVVM</sequence>
<dbReference type="InterPro" id="IPR013766">
    <property type="entry name" value="Thioredoxin_domain"/>
</dbReference>
<dbReference type="PANTHER" id="PTHR18929:SF206">
    <property type="entry name" value="PROTEIN DISULFIDE ISOMERASE-LIKE 1-3"/>
    <property type="match status" value="1"/>
</dbReference>
<keyword evidence="10" id="KW-1015">Disulfide bond</keyword>
<dbReference type="FunFam" id="3.40.30.10:FF:000184">
    <property type="entry name" value="Protein disulfide-isomerase"/>
    <property type="match status" value="1"/>
</dbReference>
<evidence type="ECO:0000256" key="2">
    <source>
        <dbReference type="ARBA" id="ARBA00004319"/>
    </source>
</evidence>
<dbReference type="EMBL" id="OZ075113">
    <property type="protein sequence ID" value="CAL5021482.1"/>
    <property type="molecule type" value="Genomic_DNA"/>
</dbReference>
<dbReference type="PROSITE" id="PS00194">
    <property type="entry name" value="THIOREDOXIN_1"/>
    <property type="match status" value="1"/>
</dbReference>
<keyword evidence="13" id="KW-1185">Reference proteome</keyword>
<name>A0ABC9CIV3_9POAL</name>
<dbReference type="Pfam" id="PF13848">
    <property type="entry name" value="Thioredoxin_6"/>
    <property type="match status" value="1"/>
</dbReference>
<evidence type="ECO:0000259" key="11">
    <source>
        <dbReference type="PROSITE" id="PS51352"/>
    </source>
</evidence>
<evidence type="ECO:0000256" key="8">
    <source>
        <dbReference type="ARBA" id="ARBA00023235"/>
    </source>
</evidence>
<dbReference type="Gene3D" id="3.40.30.10">
    <property type="entry name" value="Glutaredoxin"/>
    <property type="match status" value="4"/>
</dbReference>
<dbReference type="Pfam" id="PF00085">
    <property type="entry name" value="Thioredoxin"/>
    <property type="match status" value="2"/>
</dbReference>
<reference evidence="13" key="1">
    <citation type="submission" date="2024-06" db="EMBL/GenBank/DDBJ databases">
        <authorList>
            <person name="Ryan C."/>
        </authorList>
    </citation>
    <scope>NUCLEOTIDE SEQUENCE [LARGE SCALE GENOMIC DNA]</scope>
</reference>
<dbReference type="AlphaFoldDB" id="A0ABC9CIV3"/>
<evidence type="ECO:0000256" key="1">
    <source>
        <dbReference type="ARBA" id="ARBA00001182"/>
    </source>
</evidence>
<dbReference type="CDD" id="cd02981">
    <property type="entry name" value="PDI_b_family"/>
    <property type="match status" value="1"/>
</dbReference>
<keyword evidence="9 10" id="KW-0676">Redox-active center</keyword>
<evidence type="ECO:0000313" key="13">
    <source>
        <dbReference type="Proteomes" id="UP001497457"/>
    </source>
</evidence>
<dbReference type="PROSITE" id="PS51352">
    <property type="entry name" value="THIOREDOXIN_2"/>
    <property type="match status" value="2"/>
</dbReference>
<dbReference type="GO" id="GO:0005788">
    <property type="term" value="C:endoplasmic reticulum lumen"/>
    <property type="evidence" value="ECO:0007669"/>
    <property type="project" value="UniProtKB-SubCell"/>
</dbReference>
<evidence type="ECO:0000256" key="7">
    <source>
        <dbReference type="ARBA" id="ARBA00022824"/>
    </source>
</evidence>
<reference evidence="12 13" key="2">
    <citation type="submission" date="2024-10" db="EMBL/GenBank/DDBJ databases">
        <authorList>
            <person name="Ryan C."/>
        </authorList>
    </citation>
    <scope>NUCLEOTIDE SEQUENCE [LARGE SCALE GENOMIC DNA]</scope>
</reference>
<evidence type="ECO:0000256" key="10">
    <source>
        <dbReference type="PIRSR" id="PIRSR605792-51"/>
    </source>
</evidence>
<dbReference type="GO" id="GO:0003756">
    <property type="term" value="F:protein disulfide isomerase activity"/>
    <property type="evidence" value="ECO:0007669"/>
    <property type="project" value="UniProtKB-EC"/>
</dbReference>
<dbReference type="SUPFAM" id="SSF52833">
    <property type="entry name" value="Thioredoxin-like"/>
    <property type="match status" value="4"/>
</dbReference>
<evidence type="ECO:0000256" key="4">
    <source>
        <dbReference type="ARBA" id="ARBA00012723"/>
    </source>
</evidence>
<comment type="catalytic activity">
    <reaction evidence="1">
        <text>Catalyzes the rearrangement of -S-S- bonds in proteins.</text>
        <dbReference type="EC" id="5.3.4.1"/>
    </reaction>
</comment>
<evidence type="ECO:0000313" key="12">
    <source>
        <dbReference type="EMBL" id="CAL5021482.1"/>
    </source>
</evidence>
<feature type="disulfide bond" description="Redox-active" evidence="10">
    <location>
        <begin position="127"/>
        <end position="130"/>
    </location>
</feature>
<dbReference type="FunFam" id="3.40.30.10:FF:000150">
    <property type="entry name" value="Protein disulfide-isomerase"/>
    <property type="match status" value="1"/>
</dbReference>
<organism evidence="12 13">
    <name type="scientific">Urochloa decumbens</name>
    <dbReference type="NCBI Taxonomy" id="240449"/>
    <lineage>
        <taxon>Eukaryota</taxon>
        <taxon>Viridiplantae</taxon>
        <taxon>Streptophyta</taxon>
        <taxon>Embryophyta</taxon>
        <taxon>Tracheophyta</taxon>
        <taxon>Spermatophyta</taxon>
        <taxon>Magnoliopsida</taxon>
        <taxon>Liliopsida</taxon>
        <taxon>Poales</taxon>
        <taxon>Poaceae</taxon>
        <taxon>PACMAD clade</taxon>
        <taxon>Panicoideae</taxon>
        <taxon>Panicodae</taxon>
        <taxon>Paniceae</taxon>
        <taxon>Melinidinae</taxon>
        <taxon>Urochloa</taxon>
    </lineage>
</organism>
<dbReference type="EC" id="5.3.4.1" evidence="4"/>
<dbReference type="FunFam" id="3.40.30.10:FF:000152">
    <property type="entry name" value="Protein disulfide-isomerase"/>
    <property type="match status" value="1"/>
</dbReference>
<dbReference type="CDD" id="cd02995">
    <property type="entry name" value="PDI_a_PDI_a'_C"/>
    <property type="match status" value="1"/>
</dbReference>
<keyword evidence="6" id="KW-0677">Repeat</keyword>
<dbReference type="Proteomes" id="UP001497457">
    <property type="component" value="Chromosome 3rd"/>
</dbReference>
<protein>
    <recommendedName>
        <fullName evidence="4">protein disulfide-isomerase</fullName>
        <ecNumber evidence="4">5.3.4.1</ecNumber>
    </recommendedName>
</protein>
<dbReference type="CDD" id="cd02982">
    <property type="entry name" value="PDI_b'_family"/>
    <property type="match status" value="1"/>
</dbReference>
<dbReference type="InterPro" id="IPR005792">
    <property type="entry name" value="Prot_disulphide_isomerase"/>
</dbReference>
<gene>
    <name evidence="12" type="ORF">URODEC1_LOCUS76008</name>
</gene>
<accession>A0ABC9CIV3</accession>